<dbReference type="GO" id="GO:0006355">
    <property type="term" value="P:regulation of DNA-templated transcription"/>
    <property type="evidence" value="ECO:0007669"/>
    <property type="project" value="InterPro"/>
</dbReference>
<dbReference type="Pfam" id="PF00196">
    <property type="entry name" value="GerE"/>
    <property type="match status" value="1"/>
</dbReference>
<dbReference type="CDD" id="cd17535">
    <property type="entry name" value="REC_NarL-like"/>
    <property type="match status" value="1"/>
</dbReference>
<evidence type="ECO:0000256" key="3">
    <source>
        <dbReference type="PROSITE-ProRule" id="PRU00169"/>
    </source>
</evidence>
<dbReference type="SMART" id="SM00448">
    <property type="entry name" value="REC"/>
    <property type="match status" value="1"/>
</dbReference>
<protein>
    <submittedName>
        <fullName evidence="6">Response regulator transcription factor</fullName>
    </submittedName>
</protein>
<dbReference type="PROSITE" id="PS00622">
    <property type="entry name" value="HTH_LUXR_1"/>
    <property type="match status" value="1"/>
</dbReference>
<dbReference type="Gene3D" id="3.40.50.2300">
    <property type="match status" value="1"/>
</dbReference>
<dbReference type="RefSeq" id="WP_164651842.1">
    <property type="nucleotide sequence ID" value="NZ_JAAIJR010000003.1"/>
</dbReference>
<dbReference type="GO" id="GO:0003677">
    <property type="term" value="F:DNA binding"/>
    <property type="evidence" value="ECO:0007669"/>
    <property type="project" value="UniProtKB-KW"/>
</dbReference>
<dbReference type="PROSITE" id="PS50110">
    <property type="entry name" value="RESPONSE_REGULATORY"/>
    <property type="match status" value="1"/>
</dbReference>
<accession>A0A6P1DL51</accession>
<gene>
    <name evidence="6" type="ORF">G3480_01265</name>
</gene>
<keyword evidence="7" id="KW-1185">Reference proteome</keyword>
<evidence type="ECO:0000256" key="2">
    <source>
        <dbReference type="ARBA" id="ARBA00023125"/>
    </source>
</evidence>
<feature type="domain" description="HTH luxR-type" evidence="4">
    <location>
        <begin position="147"/>
        <end position="212"/>
    </location>
</feature>
<proteinExistence type="predicted"/>
<dbReference type="AlphaFoldDB" id="A0A6P1DL51"/>
<dbReference type="PRINTS" id="PR00038">
    <property type="entry name" value="HTHLUXR"/>
</dbReference>
<dbReference type="GO" id="GO:0000160">
    <property type="term" value="P:phosphorelay signal transduction system"/>
    <property type="evidence" value="ECO:0007669"/>
    <property type="project" value="InterPro"/>
</dbReference>
<reference evidence="7" key="1">
    <citation type="journal article" date="2020" name="Microbiol. Resour. Announc.">
        <title>Draft Genome Sequences of Thiorhodococcus mannitoliphagus and Thiorhodococcus minor, Purple Sulfur Photosynthetic Bacteria in the Gammaproteobacterial Family Chromatiaceae.</title>
        <authorList>
            <person name="Aviles F.A."/>
            <person name="Meyer T.E."/>
            <person name="Kyndt J.A."/>
        </authorList>
    </citation>
    <scope>NUCLEOTIDE SEQUENCE [LARGE SCALE GENOMIC DNA]</scope>
    <source>
        <strain evidence="7">DSM 18266</strain>
    </source>
</reference>
<dbReference type="InterPro" id="IPR000792">
    <property type="entry name" value="Tscrpt_reg_LuxR_C"/>
</dbReference>
<evidence type="ECO:0000313" key="7">
    <source>
        <dbReference type="Proteomes" id="UP000471640"/>
    </source>
</evidence>
<reference evidence="6 7" key="2">
    <citation type="submission" date="2020-02" db="EMBL/GenBank/DDBJ databases">
        <title>Genome sequences of Thiorhodococcus mannitoliphagus and Thiorhodococcus minor, purple sulfur photosynthetic bacteria in the gammaproteobacterial family, Chromatiaceae.</title>
        <authorList>
            <person name="Aviles F.A."/>
            <person name="Meyer T.E."/>
            <person name="Kyndt J.A."/>
        </authorList>
    </citation>
    <scope>NUCLEOTIDE SEQUENCE [LARGE SCALE GENOMIC DNA]</scope>
    <source>
        <strain evidence="6 7">DSM 18266</strain>
    </source>
</reference>
<dbReference type="EMBL" id="JAAIJR010000003">
    <property type="protein sequence ID" value="NEX18957.1"/>
    <property type="molecule type" value="Genomic_DNA"/>
</dbReference>
<dbReference type="CDD" id="cd06170">
    <property type="entry name" value="LuxR_C_like"/>
    <property type="match status" value="1"/>
</dbReference>
<evidence type="ECO:0000259" key="4">
    <source>
        <dbReference type="PROSITE" id="PS50043"/>
    </source>
</evidence>
<evidence type="ECO:0000313" key="6">
    <source>
        <dbReference type="EMBL" id="NEX18957.1"/>
    </source>
</evidence>
<dbReference type="SMART" id="SM00421">
    <property type="entry name" value="HTH_LUXR"/>
    <property type="match status" value="1"/>
</dbReference>
<dbReference type="PANTHER" id="PTHR43214">
    <property type="entry name" value="TWO-COMPONENT RESPONSE REGULATOR"/>
    <property type="match status" value="1"/>
</dbReference>
<dbReference type="Proteomes" id="UP000471640">
    <property type="component" value="Unassembled WGS sequence"/>
</dbReference>
<feature type="modified residue" description="4-aspartylphosphate" evidence="3">
    <location>
        <position position="55"/>
    </location>
</feature>
<comment type="caution">
    <text evidence="6">The sequence shown here is derived from an EMBL/GenBank/DDBJ whole genome shotgun (WGS) entry which is preliminary data.</text>
</comment>
<evidence type="ECO:0000259" key="5">
    <source>
        <dbReference type="PROSITE" id="PS50110"/>
    </source>
</evidence>
<dbReference type="InterPro" id="IPR016032">
    <property type="entry name" value="Sig_transdc_resp-reg_C-effctor"/>
</dbReference>
<dbReference type="PROSITE" id="PS50043">
    <property type="entry name" value="HTH_LUXR_2"/>
    <property type="match status" value="1"/>
</dbReference>
<feature type="domain" description="Response regulatory" evidence="5">
    <location>
        <begin position="4"/>
        <end position="120"/>
    </location>
</feature>
<dbReference type="InterPro" id="IPR001789">
    <property type="entry name" value="Sig_transdc_resp-reg_receiver"/>
</dbReference>
<keyword evidence="2" id="KW-0238">DNA-binding</keyword>
<dbReference type="SUPFAM" id="SSF46894">
    <property type="entry name" value="C-terminal effector domain of the bipartite response regulators"/>
    <property type="match status" value="1"/>
</dbReference>
<dbReference type="SUPFAM" id="SSF52172">
    <property type="entry name" value="CheY-like"/>
    <property type="match status" value="1"/>
</dbReference>
<dbReference type="PANTHER" id="PTHR43214:SF43">
    <property type="entry name" value="TWO-COMPONENT RESPONSE REGULATOR"/>
    <property type="match status" value="1"/>
</dbReference>
<dbReference type="Pfam" id="PF00072">
    <property type="entry name" value="Response_reg"/>
    <property type="match status" value="1"/>
</dbReference>
<dbReference type="InterPro" id="IPR058245">
    <property type="entry name" value="NreC/VraR/RcsB-like_REC"/>
</dbReference>
<organism evidence="6 7">
    <name type="scientific">Thiorhodococcus mannitoliphagus</name>
    <dbReference type="NCBI Taxonomy" id="329406"/>
    <lineage>
        <taxon>Bacteria</taxon>
        <taxon>Pseudomonadati</taxon>
        <taxon>Pseudomonadota</taxon>
        <taxon>Gammaproteobacteria</taxon>
        <taxon>Chromatiales</taxon>
        <taxon>Chromatiaceae</taxon>
        <taxon>Thiorhodococcus</taxon>
    </lineage>
</organism>
<dbReference type="InterPro" id="IPR011006">
    <property type="entry name" value="CheY-like_superfamily"/>
</dbReference>
<sequence length="217" mass="23062">MTLRILLADDHRILREGLAAILGAEPDLEVVGQAADGFEVVAGIRELAPDVLILDLSMPRMDGLTVLQKIKHIAPDTRTLVMTFHKTEAHIFQALAEGADGYMLKDSSTAELLLAVRSVGAGARHLCSAVASQLVDSFVAGERPANPTTKADGLSAREREVLKLVAEGFTSKAIGELLCISEKTVEKHRANMTRKLGVSGVPALTAYAIANGLLAET</sequence>
<name>A0A6P1DL51_9GAMM</name>
<evidence type="ECO:0000256" key="1">
    <source>
        <dbReference type="ARBA" id="ARBA00022553"/>
    </source>
</evidence>
<dbReference type="InterPro" id="IPR039420">
    <property type="entry name" value="WalR-like"/>
</dbReference>
<keyword evidence="1 3" id="KW-0597">Phosphoprotein</keyword>